<protein>
    <submittedName>
        <fullName evidence="6">Multidrug resistance efflux pump</fullName>
    </submittedName>
</protein>
<dbReference type="Gene3D" id="2.40.30.170">
    <property type="match status" value="1"/>
</dbReference>
<keyword evidence="4" id="KW-1133">Transmembrane helix</keyword>
<evidence type="ECO:0000256" key="1">
    <source>
        <dbReference type="ARBA" id="ARBA00004196"/>
    </source>
</evidence>
<comment type="caution">
    <text evidence="6">The sequence shown here is derived from an EMBL/GenBank/DDBJ whole genome shotgun (WGS) entry which is preliminary data.</text>
</comment>
<evidence type="ECO:0000256" key="4">
    <source>
        <dbReference type="SAM" id="Phobius"/>
    </source>
</evidence>
<evidence type="ECO:0000313" key="6">
    <source>
        <dbReference type="EMBL" id="MBB6218287.1"/>
    </source>
</evidence>
<dbReference type="AlphaFoldDB" id="A0A841KY58"/>
<feature type="coiled-coil region" evidence="3">
    <location>
        <begin position="201"/>
        <end position="244"/>
    </location>
</feature>
<gene>
    <name evidence="6" type="ORF">HNQ80_004451</name>
</gene>
<dbReference type="InterPro" id="IPR058636">
    <property type="entry name" value="Beta-barrel_YknX"/>
</dbReference>
<dbReference type="EMBL" id="JACHEN010000036">
    <property type="protein sequence ID" value="MBB6218287.1"/>
    <property type="molecule type" value="Genomic_DNA"/>
</dbReference>
<organism evidence="6 7">
    <name type="scientific">Anaerosolibacter carboniphilus</name>
    <dbReference type="NCBI Taxonomy" id="1417629"/>
    <lineage>
        <taxon>Bacteria</taxon>
        <taxon>Bacillati</taxon>
        <taxon>Bacillota</taxon>
        <taxon>Clostridia</taxon>
        <taxon>Peptostreptococcales</taxon>
        <taxon>Thermotaleaceae</taxon>
        <taxon>Anaerosolibacter</taxon>
    </lineage>
</organism>
<keyword evidence="4" id="KW-0472">Membrane</keyword>
<dbReference type="PANTHER" id="PTHR32347:SF14">
    <property type="entry name" value="EFFLUX SYSTEM COMPONENT YKNX-RELATED"/>
    <property type="match status" value="1"/>
</dbReference>
<dbReference type="Gene3D" id="2.40.50.100">
    <property type="match status" value="1"/>
</dbReference>
<dbReference type="InterPro" id="IPR050465">
    <property type="entry name" value="UPF0194_transport"/>
</dbReference>
<dbReference type="Gene3D" id="1.10.287.470">
    <property type="entry name" value="Helix hairpin bin"/>
    <property type="match status" value="1"/>
</dbReference>
<name>A0A841KY58_9FIRM</name>
<feature type="transmembrane region" description="Helical" evidence="4">
    <location>
        <begin position="12"/>
        <end position="32"/>
    </location>
</feature>
<dbReference type="PANTHER" id="PTHR32347">
    <property type="entry name" value="EFFLUX SYSTEM COMPONENT YKNX-RELATED"/>
    <property type="match status" value="1"/>
</dbReference>
<proteinExistence type="predicted"/>
<keyword evidence="2 3" id="KW-0175">Coiled coil</keyword>
<dbReference type="GO" id="GO:0030313">
    <property type="term" value="C:cell envelope"/>
    <property type="evidence" value="ECO:0007669"/>
    <property type="project" value="UniProtKB-SubCell"/>
</dbReference>
<dbReference type="Proteomes" id="UP000579281">
    <property type="component" value="Unassembled WGS sequence"/>
</dbReference>
<dbReference type="Gene3D" id="2.40.420.20">
    <property type="match status" value="1"/>
</dbReference>
<evidence type="ECO:0000256" key="2">
    <source>
        <dbReference type="ARBA" id="ARBA00023054"/>
    </source>
</evidence>
<evidence type="ECO:0000313" key="7">
    <source>
        <dbReference type="Proteomes" id="UP000579281"/>
    </source>
</evidence>
<sequence length="450" mass="48525">MEKLKKFKKSMIIGTAILVIISILGITAFSAGRNGSANNVPHTILSKAELVNSISVSGNIESQNAQNVYSTLNYPVKEIYASVGDQVVAGDALAKLDTASLEMDIAQQRSTLNNSQKTSAIDLENKKRIYQNTKSQYENGLNSELISAESSVKTAEADLQTKKTTYENNKALFEAGAISKQEFSQSETNYTVALTTYNKAVASLKSTKAKVEQDIKTAEANFKNAEANYNNDSQKIALQKLEKNLADSVIKAPVDGTVTAVYAVVGSPGNGLLFVIEDTKNLMVTTYVKEYDAGKVYPGQKVTIKSDATGDKILNGEVVKISPASTKNTAGETITSSTVEFETEVAILDHDPKFKIGMNTRLNIILEKKADVYAVPYDAVTVNSNGQNIVYVISDENGKKIVKELIVEKGMETDLYTEISGKGLSDGVIVVNDAASVKPGDVVNLQTAKR</sequence>
<evidence type="ECO:0000259" key="5">
    <source>
        <dbReference type="Pfam" id="PF25990"/>
    </source>
</evidence>
<reference evidence="6 7" key="1">
    <citation type="submission" date="2020-08" db="EMBL/GenBank/DDBJ databases">
        <title>Genomic Encyclopedia of Type Strains, Phase IV (KMG-IV): sequencing the most valuable type-strain genomes for metagenomic binning, comparative biology and taxonomic classification.</title>
        <authorList>
            <person name="Goeker M."/>
        </authorList>
    </citation>
    <scope>NUCLEOTIDE SEQUENCE [LARGE SCALE GENOMIC DNA]</scope>
    <source>
        <strain evidence="6 7">DSM 103526</strain>
    </source>
</reference>
<dbReference type="RefSeq" id="WP_184312778.1">
    <property type="nucleotide sequence ID" value="NZ_JACHEN010000036.1"/>
</dbReference>
<comment type="subcellular location">
    <subcellularLocation>
        <location evidence="1">Cell envelope</location>
    </subcellularLocation>
</comment>
<accession>A0A841KY58</accession>
<evidence type="ECO:0000256" key="3">
    <source>
        <dbReference type="SAM" id="Coils"/>
    </source>
</evidence>
<dbReference type="Pfam" id="PF25990">
    <property type="entry name" value="Beta-barrel_YknX"/>
    <property type="match status" value="1"/>
</dbReference>
<keyword evidence="4" id="KW-0812">Transmembrane</keyword>
<feature type="domain" description="YknX-like beta-barrel" evidence="5">
    <location>
        <begin position="283"/>
        <end position="364"/>
    </location>
</feature>
<keyword evidence="7" id="KW-1185">Reference proteome</keyword>